<protein>
    <submittedName>
        <fullName evidence="1">Uncharacterized protein</fullName>
    </submittedName>
</protein>
<sequence>MKDREYKKVWDEMKLDVMMDYARLKHTEETPDNIETLAGRIEQLKDIGKYMDLKDNTNEFSNLLRDLEDE</sequence>
<name>A0A2H4JBM9_9CAUD</name>
<evidence type="ECO:0000313" key="1">
    <source>
        <dbReference type="EMBL" id="ASN69451.1"/>
    </source>
</evidence>
<dbReference type="EMBL" id="MF417890">
    <property type="protein sequence ID" value="ASN69451.1"/>
    <property type="molecule type" value="Genomic_DNA"/>
</dbReference>
<proteinExistence type="predicted"/>
<gene>
    <name evidence="1" type="ORF">7F15_57</name>
</gene>
<organism evidence="1">
    <name type="scientific">uncultured Caudovirales phage</name>
    <dbReference type="NCBI Taxonomy" id="2100421"/>
    <lineage>
        <taxon>Viruses</taxon>
        <taxon>Duplodnaviria</taxon>
        <taxon>Heunggongvirae</taxon>
        <taxon>Uroviricota</taxon>
        <taxon>Caudoviricetes</taxon>
        <taxon>Peduoviridae</taxon>
        <taxon>Maltschvirus</taxon>
        <taxon>Maltschvirus maltsch</taxon>
    </lineage>
</organism>
<reference evidence="1" key="1">
    <citation type="submission" date="2017-06" db="EMBL/GenBank/DDBJ databases">
        <title>Novel phages from South African skin metaviromes.</title>
        <authorList>
            <person name="van Zyl L.J."/>
            <person name="Abrahams Y."/>
            <person name="Stander E.A."/>
            <person name="Kirby B.M."/>
            <person name="Clavaud C."/>
            <person name="Farcet C."/>
            <person name="Breton L."/>
            <person name="Trindade M.I."/>
        </authorList>
    </citation>
    <scope>NUCLEOTIDE SEQUENCE</scope>
</reference>
<accession>A0A2H4JBM9</accession>